<dbReference type="EMBL" id="CAJVPL010000113">
    <property type="protein sequence ID" value="CAG8448869.1"/>
    <property type="molecule type" value="Genomic_DNA"/>
</dbReference>
<keyword evidence="1 5" id="KW-0479">Metal-binding</keyword>
<feature type="binding site" evidence="4">
    <location>
        <begin position="171"/>
        <end position="175"/>
    </location>
    <ligand>
        <name>AMP</name>
        <dbReference type="ChEBI" id="CHEBI:456215"/>
    </ligand>
</feature>
<evidence type="ECO:0000313" key="9">
    <source>
        <dbReference type="EMBL" id="CAG8448869.1"/>
    </source>
</evidence>
<feature type="compositionally biased region" description="Basic and acidic residues" evidence="7">
    <location>
        <begin position="571"/>
        <end position="580"/>
    </location>
</feature>
<evidence type="ECO:0000256" key="2">
    <source>
        <dbReference type="ARBA" id="ARBA00022801"/>
    </source>
</evidence>
<dbReference type="GO" id="GO:0007165">
    <property type="term" value="P:signal transduction"/>
    <property type="evidence" value="ECO:0007669"/>
    <property type="project" value="InterPro"/>
</dbReference>
<feature type="binding site" evidence="5">
    <location>
        <position position="349"/>
    </location>
    <ligand>
        <name>Zn(2+)</name>
        <dbReference type="ChEBI" id="CHEBI:29105"/>
        <label>1</label>
    </ligand>
</feature>
<organism evidence="9 10">
    <name type="scientific">Ambispora gerdemannii</name>
    <dbReference type="NCBI Taxonomy" id="144530"/>
    <lineage>
        <taxon>Eukaryota</taxon>
        <taxon>Fungi</taxon>
        <taxon>Fungi incertae sedis</taxon>
        <taxon>Mucoromycota</taxon>
        <taxon>Glomeromycotina</taxon>
        <taxon>Glomeromycetes</taxon>
        <taxon>Archaeosporales</taxon>
        <taxon>Ambisporaceae</taxon>
        <taxon>Ambispora</taxon>
    </lineage>
</organism>
<comment type="similarity">
    <text evidence="6">Belongs to the cyclic nucleotide phosphodiesterase family.</text>
</comment>
<dbReference type="InterPro" id="IPR036971">
    <property type="entry name" value="PDEase_catalytic_dom_sf"/>
</dbReference>
<feature type="binding site" evidence="4">
    <location>
        <position position="234"/>
    </location>
    <ligand>
        <name>AMP</name>
        <dbReference type="ChEBI" id="CHEBI:456215"/>
    </ligand>
</feature>
<evidence type="ECO:0000256" key="7">
    <source>
        <dbReference type="SAM" id="MobiDB-lite"/>
    </source>
</evidence>
<sequence>MGAADYLVKPIRSQVAKTMFLRLYRTSSSEKSQSSPSSVTSSNEDTQTIIFRNRADFEERIHDVLFVRDKWLAEAIVEYYTPPESSYKLSYTPSLDSAETLEQKNDLKKRLIEWNFHPTDLSDEELMSCVVIIFEHVMQLEELAALNMPMDRLRIFLMAIRQSYYDSNPYHNFRHAVDVLQAMFYFLMKMELLPPFFTAAESFRARTNPNRRCANDLLRPIDLFALLLASIGHDIGHPGVNNVFLINSQTPLAQLYNDRSVLESFHAMSLFQIMQKHGFVDGPICGVNYTEFRKIIVNAILATDMSLHNEYIAKMKETTKNFELELNLSPADRDKERLTIIGALIKCADISNTARPYHIAASWTKVLFEEFTCQGDLEKKLSLPVGPINDRDRISQPDIQIDFIDKFAMPLFQSFRELIPEMKFCISHLESNRKHWYDKKLSVSGDEPILTTRHNGGVDSGVSMVPLDSQQNTPIISSVPIAHTIHRQSSDTSYLRPIPSLPDGPGSDIPSEDFRSVIRARGSDIPLTFESTGGHTKNAIDWCSPLPTTNIFSTIGRRRRRRSASLAPSPDNDHIKESKEDMCCIIQ</sequence>
<dbReference type="EC" id="3.1.4.-" evidence="6"/>
<feature type="binding site" evidence="4">
    <location>
        <position position="400"/>
    </location>
    <ligand>
        <name>AMP</name>
        <dbReference type="ChEBI" id="CHEBI:456215"/>
    </ligand>
</feature>
<keyword evidence="2 6" id="KW-0378">Hydrolase</keyword>
<reference evidence="9" key="1">
    <citation type="submission" date="2021-06" db="EMBL/GenBank/DDBJ databases">
        <authorList>
            <person name="Kallberg Y."/>
            <person name="Tangrot J."/>
            <person name="Rosling A."/>
        </authorList>
    </citation>
    <scope>NUCLEOTIDE SEQUENCE</scope>
    <source>
        <strain evidence="9">MT106</strain>
    </source>
</reference>
<dbReference type="InterPro" id="IPR002073">
    <property type="entry name" value="PDEase_catalytic_dom"/>
</dbReference>
<gene>
    <name evidence="9" type="ORF">AGERDE_LOCUS1599</name>
</gene>
<dbReference type="PANTHER" id="PTHR11347">
    <property type="entry name" value="CYCLIC NUCLEOTIDE PHOSPHODIESTERASE"/>
    <property type="match status" value="1"/>
</dbReference>
<comment type="cofactor">
    <cofactor evidence="6">
        <name>a divalent metal cation</name>
        <dbReference type="ChEBI" id="CHEBI:60240"/>
    </cofactor>
    <text evidence="6">Binds 2 divalent metal cations per subunit. Site 1 may preferentially bind zinc ions, while site 2 has a preference for magnesium and/or manganese ions.</text>
</comment>
<feature type="binding site" evidence="5">
    <location>
        <position position="233"/>
    </location>
    <ligand>
        <name>Zn(2+)</name>
        <dbReference type="ChEBI" id="CHEBI:29105"/>
        <label>1</label>
    </ligand>
</feature>
<dbReference type="PRINTS" id="PR00387">
    <property type="entry name" value="PDIESTERASE1"/>
</dbReference>
<dbReference type="CDD" id="cd00077">
    <property type="entry name" value="HDc"/>
    <property type="match status" value="1"/>
</dbReference>
<dbReference type="GO" id="GO:0004114">
    <property type="term" value="F:3',5'-cyclic-nucleotide phosphodiesterase activity"/>
    <property type="evidence" value="ECO:0007669"/>
    <property type="project" value="InterPro"/>
</dbReference>
<comment type="caution">
    <text evidence="9">The sequence shown here is derived from an EMBL/GenBank/DDBJ whole genome shotgun (WGS) entry which is preliminary data.</text>
</comment>
<feature type="binding site" evidence="5">
    <location>
        <position position="234"/>
    </location>
    <ligand>
        <name>Zn(2+)</name>
        <dbReference type="ChEBI" id="CHEBI:29105"/>
        <label>1</label>
    </ligand>
</feature>
<evidence type="ECO:0000256" key="6">
    <source>
        <dbReference type="RuleBase" id="RU363067"/>
    </source>
</evidence>
<evidence type="ECO:0000313" key="10">
    <source>
        <dbReference type="Proteomes" id="UP000789831"/>
    </source>
</evidence>
<dbReference type="Pfam" id="PF00233">
    <property type="entry name" value="PDEase_I"/>
    <property type="match status" value="1"/>
</dbReference>
<evidence type="ECO:0000256" key="4">
    <source>
        <dbReference type="PIRSR" id="PIRSR623088-2"/>
    </source>
</evidence>
<feature type="region of interest" description="Disordered" evidence="7">
    <location>
        <begin position="557"/>
        <end position="580"/>
    </location>
</feature>
<dbReference type="AlphaFoldDB" id="A0A9N8VFE3"/>
<dbReference type="SMART" id="SM00471">
    <property type="entry name" value="HDc"/>
    <property type="match status" value="1"/>
</dbReference>
<dbReference type="SUPFAM" id="SSF109604">
    <property type="entry name" value="HD-domain/PDEase-like"/>
    <property type="match status" value="1"/>
</dbReference>
<dbReference type="InterPro" id="IPR023088">
    <property type="entry name" value="PDEase"/>
</dbReference>
<dbReference type="InterPro" id="IPR023174">
    <property type="entry name" value="PDEase_CS"/>
</dbReference>
<proteinExistence type="inferred from homology"/>
<dbReference type="Gene3D" id="1.10.1300.10">
    <property type="entry name" value="3'5'-cyclic nucleotide phosphodiesterase, catalytic domain"/>
    <property type="match status" value="1"/>
</dbReference>
<evidence type="ECO:0000256" key="1">
    <source>
        <dbReference type="ARBA" id="ARBA00022723"/>
    </source>
</evidence>
<evidence type="ECO:0000256" key="3">
    <source>
        <dbReference type="PIRSR" id="PIRSR623088-1"/>
    </source>
</evidence>
<keyword evidence="10" id="KW-1185">Reference proteome</keyword>
<feature type="domain" description="PDEase" evidence="8">
    <location>
        <begin position="53"/>
        <end position="443"/>
    </location>
</feature>
<dbReference type="InterPro" id="IPR003607">
    <property type="entry name" value="HD/PDEase_dom"/>
</dbReference>
<evidence type="ECO:0000256" key="5">
    <source>
        <dbReference type="PIRSR" id="PIRSR623088-3"/>
    </source>
</evidence>
<feature type="binding site" evidence="4">
    <location>
        <position position="349"/>
    </location>
    <ligand>
        <name>AMP</name>
        <dbReference type="ChEBI" id="CHEBI:456215"/>
    </ligand>
</feature>
<dbReference type="OrthoDB" id="546632at2759"/>
<dbReference type="PROSITE" id="PS00126">
    <property type="entry name" value="PDEASE_I_1"/>
    <property type="match status" value="1"/>
</dbReference>
<feature type="active site" description="Proton donor" evidence="3">
    <location>
        <position position="171"/>
    </location>
</feature>
<evidence type="ECO:0000259" key="8">
    <source>
        <dbReference type="PROSITE" id="PS51845"/>
    </source>
</evidence>
<dbReference type="Proteomes" id="UP000789831">
    <property type="component" value="Unassembled WGS sequence"/>
</dbReference>
<name>A0A9N8VFE3_9GLOM</name>
<feature type="binding site" evidence="5">
    <location>
        <position position="234"/>
    </location>
    <ligand>
        <name>Zn(2+)</name>
        <dbReference type="ChEBI" id="CHEBI:29105"/>
        <label>2</label>
    </ligand>
</feature>
<accession>A0A9N8VFE3</accession>
<protein>
    <recommendedName>
        <fullName evidence="6">Phosphodiesterase</fullName>
        <ecNumber evidence="6">3.1.4.-</ecNumber>
    </recommendedName>
</protein>
<dbReference type="GO" id="GO:0046872">
    <property type="term" value="F:metal ion binding"/>
    <property type="evidence" value="ECO:0007669"/>
    <property type="project" value="UniProtKB-KW"/>
</dbReference>
<dbReference type="PROSITE" id="PS51845">
    <property type="entry name" value="PDEASE_I_2"/>
    <property type="match status" value="1"/>
</dbReference>
<feature type="binding site" evidence="5">
    <location>
        <position position="175"/>
    </location>
    <ligand>
        <name>Zn(2+)</name>
        <dbReference type="ChEBI" id="CHEBI:29105"/>
        <label>1</label>
    </ligand>
</feature>